<evidence type="ECO:0000256" key="1">
    <source>
        <dbReference type="ARBA" id="ARBA00004651"/>
    </source>
</evidence>
<sequence length="185" mass="20211">MREFTIRVGRHRAIRLPAVVWLTLVWMLLWDRPSVPNLLTGLALAVLLQLAFPLPPIGPQLRLRPAGLIVFVLRAAADLLHSAGPLAWQAAGGRGRAKRNSVIAVPLRTRSDLILTIMAISLSATPGTLVLDVRHSDATLFLHVLGAADDAAVEKARRDVQALEHRTVRAFGTPADLRALREDRS</sequence>
<evidence type="ECO:0000256" key="3">
    <source>
        <dbReference type="ARBA" id="ARBA00022475"/>
    </source>
</evidence>
<comment type="subcellular location">
    <subcellularLocation>
        <location evidence="1">Cell membrane</location>
        <topology evidence="1">Multi-pass membrane protein</topology>
    </subcellularLocation>
</comment>
<evidence type="ECO:0000256" key="5">
    <source>
        <dbReference type="ARBA" id="ARBA00022989"/>
    </source>
</evidence>
<dbReference type="NCBIfam" id="NF006521">
    <property type="entry name" value="PRK08965.1-5"/>
    <property type="match status" value="1"/>
</dbReference>
<gene>
    <name evidence="8" type="ORF">ACTIVE_6035</name>
</gene>
<keyword evidence="9" id="KW-1185">Reference proteome</keyword>
<protein>
    <submittedName>
        <fullName evidence="8">Monovalent cation/H+ antiporter subunit E</fullName>
    </submittedName>
</protein>
<dbReference type="RefSeq" id="WP_173098206.1">
    <property type="nucleotide sequence ID" value="NZ_CP053892.1"/>
</dbReference>
<feature type="transmembrane region" description="Helical" evidence="7">
    <location>
        <begin position="12"/>
        <end position="29"/>
    </location>
</feature>
<evidence type="ECO:0000256" key="4">
    <source>
        <dbReference type="ARBA" id="ARBA00022692"/>
    </source>
</evidence>
<evidence type="ECO:0000256" key="7">
    <source>
        <dbReference type="SAM" id="Phobius"/>
    </source>
</evidence>
<evidence type="ECO:0000256" key="2">
    <source>
        <dbReference type="ARBA" id="ARBA00006228"/>
    </source>
</evidence>
<keyword evidence="4 7" id="KW-0812">Transmembrane</keyword>
<dbReference type="PANTHER" id="PTHR34584:SF1">
    <property type="entry name" value="NA(+)_H(+) ANTIPORTER SUBUNIT E1"/>
    <property type="match status" value="1"/>
</dbReference>
<reference evidence="8 9" key="1">
    <citation type="submission" date="2020-05" db="EMBL/GenBank/DDBJ databases">
        <title>Actinomadura verrucosospora NRRL-B18236 (PFL_A860) Genome sequencing and assembly.</title>
        <authorList>
            <person name="Samborskyy M."/>
        </authorList>
    </citation>
    <scope>NUCLEOTIDE SEQUENCE [LARGE SCALE GENOMIC DNA]</scope>
    <source>
        <strain evidence="8 9">NRRL:B18236</strain>
    </source>
</reference>
<proteinExistence type="inferred from homology"/>
<evidence type="ECO:0000313" key="9">
    <source>
        <dbReference type="Proteomes" id="UP000501240"/>
    </source>
</evidence>
<evidence type="ECO:0000256" key="6">
    <source>
        <dbReference type="ARBA" id="ARBA00023136"/>
    </source>
</evidence>
<evidence type="ECO:0000313" key="8">
    <source>
        <dbReference type="EMBL" id="QKG24388.1"/>
    </source>
</evidence>
<keyword evidence="6 7" id="KW-0472">Membrane</keyword>
<comment type="similarity">
    <text evidence="2">Belongs to the CPA3 antiporters (TC 2.A.63) subunit E family.</text>
</comment>
<dbReference type="GO" id="GO:0008324">
    <property type="term" value="F:monoatomic cation transmembrane transporter activity"/>
    <property type="evidence" value="ECO:0007669"/>
    <property type="project" value="InterPro"/>
</dbReference>
<dbReference type="GO" id="GO:0005886">
    <property type="term" value="C:plasma membrane"/>
    <property type="evidence" value="ECO:0007669"/>
    <property type="project" value="UniProtKB-SubCell"/>
</dbReference>
<keyword evidence="3" id="KW-1003">Cell membrane</keyword>
<dbReference type="Pfam" id="PF01899">
    <property type="entry name" value="MNHE"/>
    <property type="match status" value="1"/>
</dbReference>
<dbReference type="Proteomes" id="UP000501240">
    <property type="component" value="Chromosome"/>
</dbReference>
<dbReference type="AlphaFoldDB" id="A0A7D4AQR9"/>
<dbReference type="InterPro" id="IPR002758">
    <property type="entry name" value="Cation_antiport_E"/>
</dbReference>
<keyword evidence="5 7" id="KW-1133">Transmembrane helix</keyword>
<organism evidence="8 9">
    <name type="scientific">Actinomadura verrucosospora</name>
    <dbReference type="NCBI Taxonomy" id="46165"/>
    <lineage>
        <taxon>Bacteria</taxon>
        <taxon>Bacillati</taxon>
        <taxon>Actinomycetota</taxon>
        <taxon>Actinomycetes</taxon>
        <taxon>Streptosporangiales</taxon>
        <taxon>Thermomonosporaceae</taxon>
        <taxon>Actinomadura</taxon>
    </lineage>
</organism>
<dbReference type="PANTHER" id="PTHR34584">
    <property type="entry name" value="NA(+)/H(+) ANTIPORTER SUBUNIT E1"/>
    <property type="match status" value="1"/>
</dbReference>
<accession>A0A7D4AQR9</accession>
<name>A0A7D4AQR9_ACTVE</name>
<dbReference type="EMBL" id="CP053892">
    <property type="protein sequence ID" value="QKG24388.1"/>
    <property type="molecule type" value="Genomic_DNA"/>
</dbReference>